<dbReference type="AlphaFoldDB" id="A0A1H8EQD9"/>
<evidence type="ECO:0000313" key="4">
    <source>
        <dbReference type="Proteomes" id="UP000199512"/>
    </source>
</evidence>
<accession>A0A1H8EQD9</accession>
<dbReference type="InterPro" id="IPR058684">
    <property type="entry name" value="YopA_M"/>
</dbReference>
<dbReference type="EMBL" id="FODF01000001">
    <property type="protein sequence ID" value="SEN21801.1"/>
    <property type="molecule type" value="Genomic_DNA"/>
</dbReference>
<dbReference type="Pfam" id="PF26308">
    <property type="entry name" value="YopA_M"/>
    <property type="match status" value="1"/>
</dbReference>
<dbReference type="STRING" id="215200.SAMN05216454_101211"/>
<reference evidence="3 4" key="1">
    <citation type="submission" date="2016-10" db="EMBL/GenBank/DDBJ databases">
        <authorList>
            <person name="de Groot N.N."/>
        </authorList>
    </citation>
    <scope>NUCLEOTIDE SEQUENCE [LARGE SCALE GENOMIC DNA]</scope>
    <source>
        <strain evidence="3 4">Calf135</strain>
    </source>
</reference>
<keyword evidence="1" id="KW-0472">Membrane</keyword>
<name>A0A1H8EQD9_9FIRM</name>
<dbReference type="OrthoDB" id="2443673at2"/>
<proteinExistence type="predicted"/>
<organism evidence="3 4">
    <name type="scientific">Peptostreptococcus russellii</name>
    <dbReference type="NCBI Taxonomy" id="215200"/>
    <lineage>
        <taxon>Bacteria</taxon>
        <taxon>Bacillati</taxon>
        <taxon>Bacillota</taxon>
        <taxon>Clostridia</taxon>
        <taxon>Peptostreptococcales</taxon>
        <taxon>Peptostreptococcaceae</taxon>
        <taxon>Peptostreptococcus</taxon>
    </lineage>
</organism>
<keyword evidence="4" id="KW-1185">Reference proteome</keyword>
<feature type="transmembrane region" description="Helical" evidence="1">
    <location>
        <begin position="390"/>
        <end position="409"/>
    </location>
</feature>
<evidence type="ECO:0000259" key="2">
    <source>
        <dbReference type="Pfam" id="PF26308"/>
    </source>
</evidence>
<gene>
    <name evidence="3" type="ORF">SAMN05216454_101211</name>
</gene>
<sequence length="436" mass="51184">MNITNEAIESLYKNNAINEEIVIYQGKFCIYTDRKIKCDGVITYKITEPVSINFSAKVYQFDEVSEVIDYKSFDNAKLEIVGYKLMDIEIQSFKNGRVIGYVNDMILKSKDNSVDYIQFDIINMDKIPGKLVKYKDLVYAGRIEFNINDYKIIIDKSYDYNKELHSELVSKNGSIITHTGRIYKNNMESFKTKNIDELIHRIATALSFSCGRYINIPNAFGFKDDKNTYRAWYKMMSTDYRFVFKWTTTISNYHNFEKYMSLMCKKLENSYYNNTIQNIVDWYIGALNGVNMGNNIISIQTALEMLSYVVLVEDESKLSQAEYDSRPANQNIREFLKGCYIDNKIPENSHLSDEIIDFFDDGVDLLTYYRNSVVHPSKRKRNIHLEFEDMWNTILLGVNYIELAILYIINYRGEYTNRFKDYCFGDVNIVPWAKLK</sequence>
<keyword evidence="1" id="KW-1133">Transmembrane helix</keyword>
<evidence type="ECO:0000313" key="3">
    <source>
        <dbReference type="EMBL" id="SEN21801.1"/>
    </source>
</evidence>
<dbReference type="RefSeq" id="WP_091973485.1">
    <property type="nucleotide sequence ID" value="NZ_FODF01000001.1"/>
</dbReference>
<evidence type="ECO:0000256" key="1">
    <source>
        <dbReference type="SAM" id="Phobius"/>
    </source>
</evidence>
<feature type="domain" description="YopA central" evidence="2">
    <location>
        <begin position="110"/>
        <end position="242"/>
    </location>
</feature>
<dbReference type="Proteomes" id="UP000199512">
    <property type="component" value="Unassembled WGS sequence"/>
</dbReference>
<keyword evidence="1" id="KW-0812">Transmembrane</keyword>
<protein>
    <recommendedName>
        <fullName evidence="2">YopA central domain-containing protein</fullName>
    </recommendedName>
</protein>